<accession>A0A1B1CGR2</accession>
<dbReference type="OrthoDB" id="7605112at2"/>
<evidence type="ECO:0008006" key="3">
    <source>
        <dbReference type="Google" id="ProtNLM"/>
    </source>
</evidence>
<organism evidence="1 2">
    <name type="scientific">Rhizobium leguminosarum</name>
    <dbReference type="NCBI Taxonomy" id="384"/>
    <lineage>
        <taxon>Bacteria</taxon>
        <taxon>Pseudomonadati</taxon>
        <taxon>Pseudomonadota</taxon>
        <taxon>Alphaproteobacteria</taxon>
        <taxon>Hyphomicrobiales</taxon>
        <taxon>Rhizobiaceae</taxon>
        <taxon>Rhizobium/Agrobacterium group</taxon>
        <taxon>Rhizobium</taxon>
    </lineage>
</organism>
<name>A0A1B1CGR2_RHILE</name>
<reference evidence="1 2" key="1">
    <citation type="submission" date="2016-06" db="EMBL/GenBank/DDBJ databases">
        <title>Microsymbionts genomes from the relict species Vavilovia formosa.</title>
        <authorList>
            <person name="Chirak E."/>
            <person name="Kimeklis A."/>
            <person name="Andronov E."/>
        </authorList>
    </citation>
    <scope>NUCLEOTIDE SEQUENCE [LARGE SCALE GENOMIC DNA]</scope>
    <source>
        <strain evidence="1 2">Vaf10</strain>
    </source>
</reference>
<protein>
    <recommendedName>
        <fullName evidence="3">DUF3800 domain-containing protein</fullName>
    </recommendedName>
</protein>
<dbReference type="EMBL" id="CP016286">
    <property type="protein sequence ID" value="ANP88941.1"/>
    <property type="molecule type" value="Genomic_DNA"/>
</dbReference>
<dbReference type="Proteomes" id="UP000092691">
    <property type="component" value="Chromosome"/>
</dbReference>
<evidence type="ECO:0000313" key="1">
    <source>
        <dbReference type="EMBL" id="ANP88941.1"/>
    </source>
</evidence>
<evidence type="ECO:0000313" key="2">
    <source>
        <dbReference type="Proteomes" id="UP000092691"/>
    </source>
</evidence>
<dbReference type="AlphaFoldDB" id="A0A1B1CGR2"/>
<sequence>MHLLYCDETNLEKKPGEFLIYGGLFIDGTKAKDFSHAVDSLRRKHKVPPDYRLKFNPGPPGFTQDQFNALKQELIELAAGFDIGLIAYVILHDISISPNLARRNGINTVCYHFDCVLNRLQGSGLVLIDRFNDEGNAIEAHLREKFTVGLTGMPYGDGNKRLANIVGFHYSAIGQAHLPSLVDVVLGSLRFSINAHTRKRPEQIATAGKLLGLLSPLFVRFNHSAAVPELGFLFSPKVVKAAKYRDKYRGLKNFLADAGIETAQQITDQRTY</sequence>
<gene>
    <name evidence="1" type="ORF">BA011_22595</name>
</gene>
<proteinExistence type="predicted"/>
<dbReference type="RefSeq" id="WP_065282632.1">
    <property type="nucleotide sequence ID" value="NZ_CP016286.1"/>
</dbReference>